<dbReference type="KEGG" id="pnp:IJ22_13690"/>
<protein>
    <submittedName>
        <fullName evidence="9">Peptide ABC transporter permease</fullName>
    </submittedName>
</protein>
<reference evidence="9 10" key="2">
    <citation type="journal article" date="2016" name="Genome Announc.">
        <title>Complete Genome Sequences of Two Interactive Moderate Thermophiles, Paenibacillus napthalenovorans 32O-Y and Paenibacillus sp. 32O-W.</title>
        <authorList>
            <person name="Butler R.R.III."/>
            <person name="Wang J."/>
            <person name="Stark B.C."/>
            <person name="Pombert J.F."/>
        </authorList>
    </citation>
    <scope>NUCLEOTIDE SEQUENCE [LARGE SCALE GENOMIC DNA]</scope>
    <source>
        <strain evidence="9 10">32O-Y</strain>
    </source>
</reference>
<feature type="transmembrane region" description="Helical" evidence="7">
    <location>
        <begin position="205"/>
        <end position="231"/>
    </location>
</feature>
<dbReference type="Proteomes" id="UP000061660">
    <property type="component" value="Chromosome"/>
</dbReference>
<evidence type="ECO:0000256" key="2">
    <source>
        <dbReference type="ARBA" id="ARBA00022448"/>
    </source>
</evidence>
<keyword evidence="2 7" id="KW-0813">Transport</keyword>
<dbReference type="PANTHER" id="PTHR43386:SF23">
    <property type="entry name" value="ABC TRANSPORTER"/>
    <property type="match status" value="1"/>
</dbReference>
<dbReference type="PATRIC" id="fig|162209.4.peg.1450"/>
<dbReference type="SUPFAM" id="SSF161098">
    <property type="entry name" value="MetI-like"/>
    <property type="match status" value="1"/>
</dbReference>
<dbReference type="InterPro" id="IPR000515">
    <property type="entry name" value="MetI-like"/>
</dbReference>
<dbReference type="GO" id="GO:0055085">
    <property type="term" value="P:transmembrane transport"/>
    <property type="evidence" value="ECO:0007669"/>
    <property type="project" value="InterPro"/>
</dbReference>
<gene>
    <name evidence="9" type="ORF">IJ22_13690</name>
</gene>
<comment type="subcellular location">
    <subcellularLocation>
        <location evidence="1 7">Cell membrane</location>
        <topology evidence="1 7">Multi-pass membrane protein</topology>
    </subcellularLocation>
</comment>
<proteinExistence type="inferred from homology"/>
<reference evidence="10" key="1">
    <citation type="submission" date="2015-12" db="EMBL/GenBank/DDBJ databases">
        <title>Complete genome sequences of two moderately thermophilic Paenibacillus species.</title>
        <authorList>
            <person name="Butler R.III."/>
            <person name="Wang J."/>
            <person name="Stark B.C."/>
            <person name="Pombert J.-F."/>
        </authorList>
    </citation>
    <scope>NUCLEOTIDE SEQUENCE [LARGE SCALE GENOMIC DNA]</scope>
    <source>
        <strain evidence="10">32O-Y</strain>
    </source>
</reference>
<feature type="transmembrane region" description="Helical" evidence="7">
    <location>
        <begin position="24"/>
        <end position="45"/>
    </location>
</feature>
<dbReference type="PROSITE" id="PS50928">
    <property type="entry name" value="ABC_TM1"/>
    <property type="match status" value="1"/>
</dbReference>
<evidence type="ECO:0000313" key="10">
    <source>
        <dbReference type="Proteomes" id="UP000061660"/>
    </source>
</evidence>
<organism evidence="9 10">
    <name type="scientific">Paenibacillus naphthalenovorans</name>
    <dbReference type="NCBI Taxonomy" id="162209"/>
    <lineage>
        <taxon>Bacteria</taxon>
        <taxon>Bacillati</taxon>
        <taxon>Bacillota</taxon>
        <taxon>Bacilli</taxon>
        <taxon>Bacillales</taxon>
        <taxon>Paenibacillaceae</taxon>
        <taxon>Paenibacillus</taxon>
    </lineage>
</organism>
<dbReference type="Gene3D" id="1.10.3720.10">
    <property type="entry name" value="MetI-like"/>
    <property type="match status" value="1"/>
</dbReference>
<dbReference type="EMBL" id="CP013652">
    <property type="protein sequence ID" value="ALS21745.1"/>
    <property type="molecule type" value="Genomic_DNA"/>
</dbReference>
<dbReference type="AlphaFoldDB" id="A0A0U2UIL7"/>
<dbReference type="OrthoDB" id="9797472at2"/>
<dbReference type="Pfam" id="PF00528">
    <property type="entry name" value="BPD_transp_1"/>
    <property type="match status" value="1"/>
</dbReference>
<comment type="similarity">
    <text evidence="7">Belongs to the binding-protein-dependent transport system permease family.</text>
</comment>
<dbReference type="CDD" id="cd06261">
    <property type="entry name" value="TM_PBP2"/>
    <property type="match status" value="1"/>
</dbReference>
<feature type="transmembrane region" description="Helical" evidence="7">
    <location>
        <begin position="122"/>
        <end position="143"/>
    </location>
</feature>
<keyword evidence="10" id="KW-1185">Reference proteome</keyword>
<evidence type="ECO:0000256" key="1">
    <source>
        <dbReference type="ARBA" id="ARBA00004651"/>
    </source>
</evidence>
<evidence type="ECO:0000256" key="5">
    <source>
        <dbReference type="ARBA" id="ARBA00022989"/>
    </source>
</evidence>
<keyword evidence="3" id="KW-1003">Cell membrane</keyword>
<feature type="transmembrane region" description="Helical" evidence="7">
    <location>
        <begin position="86"/>
        <end position="110"/>
    </location>
</feature>
<dbReference type="RefSeq" id="WP_062408066.1">
    <property type="nucleotide sequence ID" value="NZ_CP013652.1"/>
</dbReference>
<dbReference type="STRING" id="162209.IJ22_13690"/>
<evidence type="ECO:0000256" key="3">
    <source>
        <dbReference type="ARBA" id="ARBA00022475"/>
    </source>
</evidence>
<evidence type="ECO:0000256" key="4">
    <source>
        <dbReference type="ARBA" id="ARBA00022692"/>
    </source>
</evidence>
<dbReference type="PANTHER" id="PTHR43386">
    <property type="entry name" value="OLIGOPEPTIDE TRANSPORT SYSTEM PERMEASE PROTEIN APPC"/>
    <property type="match status" value="1"/>
</dbReference>
<evidence type="ECO:0000259" key="8">
    <source>
        <dbReference type="PROSITE" id="PS50928"/>
    </source>
</evidence>
<evidence type="ECO:0000256" key="7">
    <source>
        <dbReference type="RuleBase" id="RU363032"/>
    </source>
</evidence>
<dbReference type="InterPro" id="IPR050366">
    <property type="entry name" value="BP-dependent_transpt_permease"/>
</dbReference>
<name>A0A0U2UIL7_9BACL</name>
<feature type="transmembrane region" description="Helical" evidence="7">
    <location>
        <begin position="251"/>
        <end position="270"/>
    </location>
</feature>
<keyword evidence="6 7" id="KW-0472">Membrane</keyword>
<accession>A0A0U2UIL7</accession>
<keyword evidence="5 7" id="KW-1133">Transmembrane helix</keyword>
<dbReference type="GO" id="GO:0005886">
    <property type="term" value="C:plasma membrane"/>
    <property type="evidence" value="ECO:0007669"/>
    <property type="project" value="UniProtKB-SubCell"/>
</dbReference>
<dbReference type="InterPro" id="IPR035906">
    <property type="entry name" value="MetI-like_sf"/>
</dbReference>
<sequence length="288" mass="31834">MKRNIAPERRILRSASKCNPRQRALFLAVSAAVLIAGTWFTGHWLGDVSLSTHLELRNRVPSLAHPFGTDWLGRDMFTRTLKGLTLSIQVGMMAAVASVSIAAVLGLLAATMGKTVDRIIGWLIDLFLSVPHLVTLILISFVLGGGVRGVVIGIALTHWPSLARIIRAEVLQLRSSEFVQISRRFGKSRWWVAVRHMTPHLIPQLLVGLLLIFPHAILHEAAISFLGMGLSPHQPAIGIILSESMRYLSTGLWWLAFFPGLCLLIIVRAFDTAGENLRLLLETHRSNE</sequence>
<keyword evidence="4 7" id="KW-0812">Transmembrane</keyword>
<evidence type="ECO:0000256" key="6">
    <source>
        <dbReference type="ARBA" id="ARBA00023136"/>
    </source>
</evidence>
<evidence type="ECO:0000313" key="9">
    <source>
        <dbReference type="EMBL" id="ALS21745.1"/>
    </source>
</evidence>
<feature type="domain" description="ABC transmembrane type-1" evidence="8">
    <location>
        <begin position="84"/>
        <end position="274"/>
    </location>
</feature>